<reference evidence="2 3" key="1">
    <citation type="submission" date="2019-05" db="EMBL/GenBank/DDBJ databases">
        <title>Emergence of the Ug99 lineage of the wheat stem rust pathogen through somatic hybridization.</title>
        <authorList>
            <person name="Li F."/>
            <person name="Upadhyaya N.M."/>
            <person name="Sperschneider J."/>
            <person name="Matny O."/>
            <person name="Nguyen-Phuc H."/>
            <person name="Mago R."/>
            <person name="Raley C."/>
            <person name="Miller M.E."/>
            <person name="Silverstein K.A.T."/>
            <person name="Henningsen E."/>
            <person name="Hirsch C.D."/>
            <person name="Visser B."/>
            <person name="Pretorius Z.A."/>
            <person name="Steffenson B.J."/>
            <person name="Schwessinger B."/>
            <person name="Dodds P.N."/>
            <person name="Figueroa M."/>
        </authorList>
    </citation>
    <scope>NUCLEOTIDE SEQUENCE [LARGE SCALE GENOMIC DNA]</scope>
    <source>
        <strain evidence="2">21-0</strain>
    </source>
</reference>
<dbReference type="EMBL" id="VSWC01000079">
    <property type="protein sequence ID" value="KAA1094954.1"/>
    <property type="molecule type" value="Genomic_DNA"/>
</dbReference>
<feature type="compositionally biased region" description="Acidic residues" evidence="1">
    <location>
        <begin position="118"/>
        <end position="129"/>
    </location>
</feature>
<feature type="region of interest" description="Disordered" evidence="1">
    <location>
        <begin position="103"/>
        <end position="129"/>
    </location>
</feature>
<evidence type="ECO:0000313" key="3">
    <source>
        <dbReference type="Proteomes" id="UP000324748"/>
    </source>
</evidence>
<dbReference type="Proteomes" id="UP000324748">
    <property type="component" value="Unassembled WGS sequence"/>
</dbReference>
<proteinExistence type="predicted"/>
<dbReference type="AlphaFoldDB" id="A0A5B0P2M3"/>
<comment type="caution">
    <text evidence="2">The sequence shown here is derived from an EMBL/GenBank/DDBJ whole genome shotgun (WGS) entry which is preliminary data.</text>
</comment>
<evidence type="ECO:0000256" key="1">
    <source>
        <dbReference type="SAM" id="MobiDB-lite"/>
    </source>
</evidence>
<protein>
    <submittedName>
        <fullName evidence="2">Uncharacterized protein</fullName>
    </submittedName>
</protein>
<name>A0A5B0P2M3_PUCGR</name>
<keyword evidence="3" id="KW-1185">Reference proteome</keyword>
<sequence length="129" mass="13987">MNICNGGTTFMMGCCKLNGDQTVKGSLIFLPTPTDCHLSSWSQLIQAQEEPKRLGALSGPPMGPGSAAADQIYHHVQRNHINMTAHAVVKQVCLIQAPSEATDPKALRHQVRSRMGENNEDEFSDGSQV</sequence>
<organism evidence="2 3">
    <name type="scientific">Puccinia graminis f. sp. tritici</name>
    <dbReference type="NCBI Taxonomy" id="56615"/>
    <lineage>
        <taxon>Eukaryota</taxon>
        <taxon>Fungi</taxon>
        <taxon>Dikarya</taxon>
        <taxon>Basidiomycota</taxon>
        <taxon>Pucciniomycotina</taxon>
        <taxon>Pucciniomycetes</taxon>
        <taxon>Pucciniales</taxon>
        <taxon>Pucciniaceae</taxon>
        <taxon>Puccinia</taxon>
    </lineage>
</organism>
<gene>
    <name evidence="2" type="ORF">PGT21_033454</name>
</gene>
<accession>A0A5B0P2M3</accession>
<evidence type="ECO:0000313" key="2">
    <source>
        <dbReference type="EMBL" id="KAA1094954.1"/>
    </source>
</evidence>